<dbReference type="EMBL" id="JADIMZ010000031">
    <property type="protein sequence ID" value="MBO8432117.1"/>
    <property type="molecule type" value="Genomic_DNA"/>
</dbReference>
<dbReference type="InterPro" id="IPR004387">
    <property type="entry name" value="Pept_M50_Zn"/>
</dbReference>
<comment type="subcellular location">
    <subcellularLocation>
        <location evidence="2">Membrane</location>
        <topology evidence="2">Multi-pass membrane protein</topology>
    </subcellularLocation>
</comment>
<evidence type="ECO:0000313" key="14">
    <source>
        <dbReference type="Proteomes" id="UP000823612"/>
    </source>
</evidence>
<evidence type="ECO:0000256" key="4">
    <source>
        <dbReference type="ARBA" id="ARBA00022670"/>
    </source>
</evidence>
<evidence type="ECO:0000256" key="7">
    <source>
        <dbReference type="ARBA" id="ARBA00022833"/>
    </source>
</evidence>
<dbReference type="GO" id="GO:0016020">
    <property type="term" value="C:membrane"/>
    <property type="evidence" value="ECO:0007669"/>
    <property type="project" value="UniProtKB-SubCell"/>
</dbReference>
<dbReference type="GO" id="GO:0004222">
    <property type="term" value="F:metalloendopeptidase activity"/>
    <property type="evidence" value="ECO:0007669"/>
    <property type="project" value="InterPro"/>
</dbReference>
<dbReference type="AlphaFoldDB" id="A0A9D9DS02"/>
<dbReference type="InterPro" id="IPR001478">
    <property type="entry name" value="PDZ"/>
</dbReference>
<feature type="transmembrane region" description="Helical" evidence="11">
    <location>
        <begin position="362"/>
        <end position="381"/>
    </location>
</feature>
<keyword evidence="5 11" id="KW-0812">Transmembrane</keyword>
<evidence type="ECO:0000313" key="13">
    <source>
        <dbReference type="EMBL" id="MBO8432117.1"/>
    </source>
</evidence>
<comment type="similarity">
    <text evidence="3 11">Belongs to the peptidase M50B family.</text>
</comment>
<evidence type="ECO:0000256" key="6">
    <source>
        <dbReference type="ARBA" id="ARBA00022801"/>
    </source>
</evidence>
<dbReference type="PANTHER" id="PTHR42837:SF2">
    <property type="entry name" value="MEMBRANE METALLOPROTEASE ARASP2, CHLOROPLASTIC-RELATED"/>
    <property type="match status" value="1"/>
</dbReference>
<feature type="transmembrane region" description="Helical" evidence="11">
    <location>
        <begin position="412"/>
        <end position="431"/>
    </location>
</feature>
<reference evidence="13" key="1">
    <citation type="submission" date="2020-10" db="EMBL/GenBank/DDBJ databases">
        <authorList>
            <person name="Gilroy R."/>
        </authorList>
    </citation>
    <scope>NUCLEOTIDE SEQUENCE</scope>
    <source>
        <strain evidence="13">2889</strain>
    </source>
</reference>
<organism evidence="13 14">
    <name type="scientific">Candidatus Pullibacteroides excrementavium</name>
    <dbReference type="NCBI Taxonomy" id="2840905"/>
    <lineage>
        <taxon>Bacteria</taxon>
        <taxon>Pseudomonadati</taxon>
        <taxon>Bacteroidota</taxon>
        <taxon>Bacteroidia</taxon>
        <taxon>Bacteroidales</taxon>
        <taxon>Candidatus Pullibacteroides</taxon>
    </lineage>
</organism>
<dbReference type="EC" id="3.4.24.-" evidence="11"/>
<dbReference type="PANTHER" id="PTHR42837">
    <property type="entry name" value="REGULATOR OF SIGMA-E PROTEASE RSEP"/>
    <property type="match status" value="1"/>
</dbReference>
<keyword evidence="9 11" id="KW-0482">Metalloprotease</keyword>
<accession>A0A9D9DS02</accession>
<comment type="caution">
    <text evidence="13">The sequence shown here is derived from an EMBL/GenBank/DDBJ whole genome shotgun (WGS) entry which is preliminary data.</text>
</comment>
<feature type="domain" description="PDZ" evidence="12">
    <location>
        <begin position="222"/>
        <end position="288"/>
    </location>
</feature>
<comment type="cofactor">
    <cofactor evidence="1 11">
        <name>Zn(2+)</name>
        <dbReference type="ChEBI" id="CHEBI:29105"/>
    </cofactor>
</comment>
<keyword evidence="10 11" id="KW-0472">Membrane</keyword>
<keyword evidence="11" id="KW-0479">Metal-binding</keyword>
<evidence type="ECO:0000256" key="9">
    <source>
        <dbReference type="ARBA" id="ARBA00023049"/>
    </source>
</evidence>
<dbReference type="Pfam" id="PF02163">
    <property type="entry name" value="Peptidase_M50"/>
    <property type="match status" value="1"/>
</dbReference>
<dbReference type="PROSITE" id="PS50106">
    <property type="entry name" value="PDZ"/>
    <property type="match status" value="1"/>
</dbReference>
<evidence type="ECO:0000256" key="8">
    <source>
        <dbReference type="ARBA" id="ARBA00022989"/>
    </source>
</evidence>
<evidence type="ECO:0000256" key="5">
    <source>
        <dbReference type="ARBA" id="ARBA00022692"/>
    </source>
</evidence>
<dbReference type="CDD" id="cd06163">
    <property type="entry name" value="S2P-M50_PDZ_RseP-like"/>
    <property type="match status" value="1"/>
</dbReference>
<dbReference type="Gene3D" id="2.30.42.10">
    <property type="match status" value="1"/>
</dbReference>
<dbReference type="GO" id="GO:0046872">
    <property type="term" value="F:metal ion binding"/>
    <property type="evidence" value="ECO:0007669"/>
    <property type="project" value="UniProtKB-KW"/>
</dbReference>
<dbReference type="InterPro" id="IPR041489">
    <property type="entry name" value="PDZ_6"/>
</dbReference>
<dbReference type="SUPFAM" id="SSF50156">
    <property type="entry name" value="PDZ domain-like"/>
    <property type="match status" value="1"/>
</dbReference>
<dbReference type="NCBIfam" id="TIGR00054">
    <property type="entry name" value="RIP metalloprotease RseP"/>
    <property type="match status" value="1"/>
</dbReference>
<sequence length="435" mass="47963">MNALIMAGQLLLGLSLLVFVHELGHYLAARIFGIRVDKFYLFFDAGGFKLLSFKIGHTEYGIGWLPLGGYCKIAGMVDESMDTESMKKEPQPWEYRSKAAWKRFIVITAGVIMNLIVGILIFTGILYQQKGYLPTSAVNEYGIYAYPLGREAGFQTGDRIIGPNGKSRERFSDAIPNSALLGGEISVLREGQRVDIEIPSNFYKKLNQSSLPFVDITNYPTVVKEAASGYPAEKAGVEAGDLIFAVNGQNVPSFGNFKETIAGLKNDSVTLGIVRQNDTLQLGLKVDSTGLVGILTAFPLDYEPYTVGSALRYGTRDAFDLIWTNIRGLGKVFSGQEKASESLQGPIGIATIYGPVWNWDRFWFITGMLSLILAFMNILPIPGLDGGHMMFTLYEMITRKKVSDAVLEKAQMIGMGILFALIIFVFANDIFRLLS</sequence>
<reference evidence="13" key="2">
    <citation type="journal article" date="2021" name="PeerJ">
        <title>Extensive microbial diversity within the chicken gut microbiome revealed by metagenomics and culture.</title>
        <authorList>
            <person name="Gilroy R."/>
            <person name="Ravi A."/>
            <person name="Getino M."/>
            <person name="Pursley I."/>
            <person name="Horton D.L."/>
            <person name="Alikhan N.F."/>
            <person name="Baker D."/>
            <person name="Gharbi K."/>
            <person name="Hall N."/>
            <person name="Watson M."/>
            <person name="Adriaenssens E.M."/>
            <person name="Foster-Nyarko E."/>
            <person name="Jarju S."/>
            <person name="Secka A."/>
            <person name="Antonio M."/>
            <person name="Oren A."/>
            <person name="Chaudhuri R.R."/>
            <person name="La Ragione R."/>
            <person name="Hildebrand F."/>
            <person name="Pallen M.J."/>
        </authorList>
    </citation>
    <scope>NUCLEOTIDE SEQUENCE</scope>
    <source>
        <strain evidence="13">2889</strain>
    </source>
</reference>
<dbReference type="Pfam" id="PF17820">
    <property type="entry name" value="PDZ_6"/>
    <property type="match status" value="1"/>
</dbReference>
<dbReference type="SMART" id="SM00228">
    <property type="entry name" value="PDZ"/>
    <property type="match status" value="1"/>
</dbReference>
<evidence type="ECO:0000256" key="1">
    <source>
        <dbReference type="ARBA" id="ARBA00001947"/>
    </source>
</evidence>
<evidence type="ECO:0000259" key="12">
    <source>
        <dbReference type="PROSITE" id="PS50106"/>
    </source>
</evidence>
<dbReference type="InterPro" id="IPR008915">
    <property type="entry name" value="Peptidase_M50"/>
</dbReference>
<evidence type="ECO:0000256" key="2">
    <source>
        <dbReference type="ARBA" id="ARBA00004141"/>
    </source>
</evidence>
<evidence type="ECO:0000256" key="3">
    <source>
        <dbReference type="ARBA" id="ARBA00007931"/>
    </source>
</evidence>
<dbReference type="InterPro" id="IPR036034">
    <property type="entry name" value="PDZ_sf"/>
</dbReference>
<dbReference type="GO" id="GO:0006508">
    <property type="term" value="P:proteolysis"/>
    <property type="evidence" value="ECO:0007669"/>
    <property type="project" value="UniProtKB-KW"/>
</dbReference>
<dbReference type="Proteomes" id="UP000823612">
    <property type="component" value="Unassembled WGS sequence"/>
</dbReference>
<name>A0A9D9DS02_9BACT</name>
<keyword evidence="7 11" id="KW-0862">Zinc</keyword>
<evidence type="ECO:0000256" key="11">
    <source>
        <dbReference type="RuleBase" id="RU362031"/>
    </source>
</evidence>
<protein>
    <recommendedName>
        <fullName evidence="11">Zinc metalloprotease</fullName>
        <ecNumber evidence="11">3.4.24.-</ecNumber>
    </recommendedName>
</protein>
<keyword evidence="6 11" id="KW-0378">Hydrolase</keyword>
<keyword evidence="8 11" id="KW-1133">Transmembrane helix</keyword>
<gene>
    <name evidence="13" type="primary">rseP</name>
    <name evidence="13" type="ORF">IAB08_02330</name>
</gene>
<feature type="transmembrane region" description="Helical" evidence="11">
    <location>
        <begin position="104"/>
        <end position="127"/>
    </location>
</feature>
<proteinExistence type="inferred from homology"/>
<keyword evidence="4" id="KW-0645">Protease</keyword>
<evidence type="ECO:0000256" key="10">
    <source>
        <dbReference type="ARBA" id="ARBA00023136"/>
    </source>
</evidence>